<dbReference type="AlphaFoldDB" id="A0AAD3RLI7"/>
<keyword evidence="3" id="KW-1185">Reference proteome</keyword>
<evidence type="ECO:0000313" key="2">
    <source>
        <dbReference type="EMBL" id="GLD72841.1"/>
    </source>
</evidence>
<protein>
    <recommendedName>
        <fullName evidence="4">Ig-like domain-containing protein</fullName>
    </recommendedName>
</protein>
<organism evidence="2 3">
    <name type="scientific">Lates japonicus</name>
    <name type="common">Japanese lates</name>
    <dbReference type="NCBI Taxonomy" id="270547"/>
    <lineage>
        <taxon>Eukaryota</taxon>
        <taxon>Metazoa</taxon>
        <taxon>Chordata</taxon>
        <taxon>Craniata</taxon>
        <taxon>Vertebrata</taxon>
        <taxon>Euteleostomi</taxon>
        <taxon>Actinopterygii</taxon>
        <taxon>Neopterygii</taxon>
        <taxon>Teleostei</taxon>
        <taxon>Neoteleostei</taxon>
        <taxon>Acanthomorphata</taxon>
        <taxon>Carangaria</taxon>
        <taxon>Carangaria incertae sedis</taxon>
        <taxon>Centropomidae</taxon>
        <taxon>Lates</taxon>
    </lineage>
</organism>
<dbReference type="InterPro" id="IPR013783">
    <property type="entry name" value="Ig-like_fold"/>
</dbReference>
<evidence type="ECO:0008006" key="4">
    <source>
        <dbReference type="Google" id="ProtNLM"/>
    </source>
</evidence>
<name>A0AAD3RLI7_LATJO</name>
<proteinExistence type="predicted"/>
<feature type="region of interest" description="Disordered" evidence="1">
    <location>
        <begin position="1"/>
        <end position="32"/>
    </location>
</feature>
<sequence length="74" mass="8762">MAEAYFSSGQFSWKRQKEDGSLEELPSTEEEQLELRESGRTTSILLVHQPENSTYKYNCYVKHEGAQWRLKYNK</sequence>
<gene>
    <name evidence="2" type="ORF">AKAME5_002416600</name>
</gene>
<reference evidence="2" key="1">
    <citation type="submission" date="2022-08" db="EMBL/GenBank/DDBJ databases">
        <title>Genome sequencing of akame (Lates japonicus).</title>
        <authorList>
            <person name="Hashiguchi Y."/>
            <person name="Takahashi H."/>
        </authorList>
    </citation>
    <scope>NUCLEOTIDE SEQUENCE</scope>
    <source>
        <strain evidence="2">Kochi</strain>
    </source>
</reference>
<comment type="caution">
    <text evidence="2">The sequence shown here is derived from an EMBL/GenBank/DDBJ whole genome shotgun (WGS) entry which is preliminary data.</text>
</comment>
<dbReference type="Proteomes" id="UP001279410">
    <property type="component" value="Unassembled WGS sequence"/>
</dbReference>
<dbReference type="EMBL" id="BRZM01001256">
    <property type="protein sequence ID" value="GLD72841.1"/>
    <property type="molecule type" value="Genomic_DNA"/>
</dbReference>
<evidence type="ECO:0000313" key="3">
    <source>
        <dbReference type="Proteomes" id="UP001279410"/>
    </source>
</evidence>
<evidence type="ECO:0000256" key="1">
    <source>
        <dbReference type="SAM" id="MobiDB-lite"/>
    </source>
</evidence>
<accession>A0AAD3RLI7</accession>
<dbReference type="Gene3D" id="2.60.40.10">
    <property type="entry name" value="Immunoglobulins"/>
    <property type="match status" value="1"/>
</dbReference>